<dbReference type="InterPro" id="IPR024937">
    <property type="entry name" value="Domain_X"/>
</dbReference>
<keyword evidence="2" id="KW-0496">Mitochondrion</keyword>
<gene>
    <name evidence="2" type="primary">matR</name>
</gene>
<geneLocation type="mitochondrion" evidence="2"/>
<feature type="domain" description="Domain X" evidence="1">
    <location>
        <begin position="569"/>
        <end position="673"/>
    </location>
</feature>
<dbReference type="EMBL" id="MW354258">
    <property type="protein sequence ID" value="QXE43974.1"/>
    <property type="molecule type" value="Genomic_DNA"/>
</dbReference>
<proteinExistence type="predicted"/>
<dbReference type="GO" id="GO:0006315">
    <property type="term" value="P:homing of group II introns"/>
    <property type="evidence" value="ECO:0007669"/>
    <property type="project" value="TreeGrafter"/>
</dbReference>
<dbReference type="GO" id="GO:0003964">
    <property type="term" value="F:RNA-directed DNA polymerase activity"/>
    <property type="evidence" value="ECO:0007669"/>
    <property type="project" value="TreeGrafter"/>
</dbReference>
<organism evidence="2">
    <name type="scientific">Gnetum montanum</name>
    <dbReference type="NCBI Taxonomy" id="3381"/>
    <lineage>
        <taxon>Eukaryota</taxon>
        <taxon>Viridiplantae</taxon>
        <taxon>Streptophyta</taxon>
        <taxon>Embryophyta</taxon>
        <taxon>Tracheophyta</taxon>
        <taxon>Spermatophyta</taxon>
        <taxon>Gnetopsida</taxon>
        <taxon>Gnetidae</taxon>
        <taxon>Gnetales</taxon>
        <taxon>Gnetaceae</taxon>
        <taxon>Gnetum</taxon>
    </lineage>
</organism>
<dbReference type="Pfam" id="PF01348">
    <property type="entry name" value="Intron_maturas2"/>
    <property type="match status" value="1"/>
</dbReference>
<evidence type="ECO:0000313" key="2">
    <source>
        <dbReference type="EMBL" id="QXE43974.1"/>
    </source>
</evidence>
<dbReference type="PANTHER" id="PTHR33642">
    <property type="entry name" value="COX1/OXI3 INTRON 1 PROTEIN-RELATED"/>
    <property type="match status" value="1"/>
</dbReference>
<name>A0A8F4MFC3_9SPER</name>
<accession>A0A8F4MFC3</accession>
<sequence>MLKFRPLTVVVPIDKIIKGAIRAVLESIYDSEFPGTAHSRPGRGCHSVLIRMIKEWGTPRWFLEFGIIVSTPAAIGNFEISEATIIKKHRLISILKEEIDDPKLFRLTHKLFSAGRLVGGYRGGRPSPSYGVVPHSVLLSALLGNIHLHKLDQEIERLRQQHEIPIVQIIKLVPLERIDNRGGPAVRSREEASFYSPPVPVGYKRAIVGPQREAAFFPLFFVRTPSKRRRGDLQTPPLVSPPLAVFRPSGPAAFLIREGFSGRRSPRRQEGGERPFYYYNTTRGDIKNGVTLFPAYDRCCRRRDLLIELGGELVIGLERRLVRKRGLSSEQPFNDLYLIRICHARYADDLPLGIAGTVELIRGIQKRITHFIQSGLNLEVGSAGSTYIAARSTVEFLGTVIRGVPSRAKRASFARGATPIKLLRELEKRRRAKRRIHITASHLRSAIHSKLEDLGGSIPIQQLAKGMGTGGLQDAVKLAEILGTASVLSPGVSVGVFCFAVKHIRRRSGEISCRSNVPEKQAVSRSGKSLSVWELSLYTPGGREAGEGRGHWFQTGSFSSMTTPRRSTTQIKAPVKKILQRLRDRGLISRRRPWPTHVACLTNASDEEIVNRFAGVAISPLSHHRCCDNLYKVQTIVDYQIRRSAISTPAHKHKSSARLIIQKYSKDSNIVNKEDGKTLAEFPNSIKLRKLRPESLLKSKYIKNKEHAYKTLYQVYIRDVRSVIRRSRGFGGLGEEGQRPRP</sequence>
<evidence type="ECO:0000259" key="1">
    <source>
        <dbReference type="Pfam" id="PF01348"/>
    </source>
</evidence>
<protein>
    <submittedName>
        <fullName evidence="2">Maturase-related protein</fullName>
    </submittedName>
</protein>
<dbReference type="PANTHER" id="PTHR33642:SF5">
    <property type="entry name" value="MATURASE"/>
    <property type="match status" value="1"/>
</dbReference>
<dbReference type="GO" id="GO:0090615">
    <property type="term" value="P:mitochondrial mRNA processing"/>
    <property type="evidence" value="ECO:0007669"/>
    <property type="project" value="TreeGrafter"/>
</dbReference>
<reference evidence="2" key="1">
    <citation type="submission" date="2020-12" db="EMBL/GenBank/DDBJ databases">
        <title>Both Conifer II and Gnetales are characterized by a high frequency of ancient mitochondrial gene transfer to the nuclear genome.</title>
        <authorList>
            <person name="Kan S.L."/>
            <person name="Shen T."/>
            <person name="Ran J.H."/>
            <person name="Wang X.Q."/>
        </authorList>
    </citation>
    <scope>NUCLEOTIDE SEQUENCE</scope>
</reference>
<dbReference type="GO" id="GO:0005739">
    <property type="term" value="C:mitochondrion"/>
    <property type="evidence" value="ECO:0007669"/>
    <property type="project" value="TreeGrafter"/>
</dbReference>
<dbReference type="AlphaFoldDB" id="A0A8F4MFC3"/>